<dbReference type="Ensembl" id="ENSSDAT00000029865.1">
    <property type="protein sequence ID" value="ENSSDAP00000026133.1"/>
    <property type="gene ID" value="ENSSDAG00000023689.1"/>
</dbReference>
<protein>
    <recommendedName>
        <fullName evidence="18">ATP synthase F(0) complex subunit f, mitochondrial</fullName>
    </recommendedName>
    <alternativeName>
        <fullName evidence="15">ATP synthase membrane subunit f</fullName>
    </alternativeName>
</protein>
<evidence type="ECO:0000256" key="15">
    <source>
        <dbReference type="ARBA" id="ARBA00032201"/>
    </source>
</evidence>
<keyword evidence="3" id="KW-0813">Transport</keyword>
<dbReference type="PANTHER" id="PTHR13080:SF16">
    <property type="entry name" value="ATP SYNTHASE SUBUNIT F, MITOCHONDRIAL"/>
    <property type="match status" value="1"/>
</dbReference>
<keyword evidence="5" id="KW-0597">Phosphoprotein</keyword>
<keyword evidence="14" id="KW-0066">ATP synthesis</keyword>
<keyword evidence="9" id="KW-1133">Transmembrane helix</keyword>
<proteinExistence type="inferred from homology"/>
<keyword evidence="8" id="KW-0999">Mitochondrion inner membrane</keyword>
<sequence length="73" mass="8620">MDVKLGELPQRILMRDFTPKGTAGAFQRDYYHYHSKYIDVKMGNITRAKMGLAAYMLFSYCLPYKGLKREQRH</sequence>
<comment type="subunit">
    <text evidence="17">Component of the ATP synthase complex composed at least of ATP5F1A/subunit alpha, ATP5F1B/subunit beta, ATP5MC1/subunit c (homooctomer), MT-ATP6/subunit a, MT-ATP8/subunit 8, ATP5ME/subunit e, ATP5MF/subunit f, ATP5MG/subunit g, ATP5MK/subunit k, ATP5MJ/subunit j, ATP5F1C/subunit gamma, ATP5F1D/subunit delta, ATP5F1E/subunit epsilon, ATP5PF/subunit F6, ATP5PB/subunit b, ATP5PD/subunit d, ATP5PO/subunit OSCP. ATP synthase complex consists of a soluble F(1) head domain (subunits alpha(3) and beta(3)) - the catalytic core - and a membrane F(0) domain - the membrane proton channel (subunits c, a, 8, e, f, g, k and j). These two domains are linked by a central stalk (subunits gamma, delta, and epsilon) rotating inside the F1 region and a stationary peripheral stalk (subunits F6, b, d, and OSCP).</text>
</comment>
<evidence type="ECO:0000313" key="19">
    <source>
        <dbReference type="Ensembl" id="ENSSDAP00000026133.1"/>
    </source>
</evidence>
<evidence type="ECO:0000256" key="13">
    <source>
        <dbReference type="ARBA" id="ARBA00023136"/>
    </source>
</evidence>
<dbReference type="GO" id="GO:0005743">
    <property type="term" value="C:mitochondrial inner membrane"/>
    <property type="evidence" value="ECO:0007669"/>
    <property type="project" value="UniProtKB-SubCell"/>
</dbReference>
<dbReference type="GO" id="GO:0042776">
    <property type="term" value="P:proton motive force-driven mitochondrial ATP synthesis"/>
    <property type="evidence" value="ECO:0007669"/>
    <property type="project" value="TreeGrafter"/>
</dbReference>
<evidence type="ECO:0000256" key="6">
    <source>
        <dbReference type="ARBA" id="ARBA00022692"/>
    </source>
</evidence>
<dbReference type="InterPro" id="IPR019344">
    <property type="entry name" value="F1F0-ATPsyn_F_prd"/>
</dbReference>
<evidence type="ECO:0000256" key="7">
    <source>
        <dbReference type="ARBA" id="ARBA00022781"/>
    </source>
</evidence>
<evidence type="ECO:0000256" key="12">
    <source>
        <dbReference type="ARBA" id="ARBA00023128"/>
    </source>
</evidence>
<evidence type="ECO:0000256" key="4">
    <source>
        <dbReference type="ARBA" id="ARBA00022547"/>
    </source>
</evidence>
<keyword evidence="13" id="KW-0472">Membrane</keyword>
<evidence type="ECO:0000313" key="20">
    <source>
        <dbReference type="Proteomes" id="UP000694422"/>
    </source>
</evidence>
<dbReference type="Pfam" id="PF10206">
    <property type="entry name" value="WRW"/>
    <property type="match status" value="1"/>
</dbReference>
<evidence type="ECO:0000256" key="2">
    <source>
        <dbReference type="ARBA" id="ARBA00005895"/>
    </source>
</evidence>
<evidence type="ECO:0000256" key="5">
    <source>
        <dbReference type="ARBA" id="ARBA00022553"/>
    </source>
</evidence>
<keyword evidence="4" id="KW-0138">CF(0)</keyword>
<keyword evidence="11" id="KW-0406">Ion transport</keyword>
<evidence type="ECO:0000256" key="11">
    <source>
        <dbReference type="ARBA" id="ARBA00023065"/>
    </source>
</evidence>
<evidence type="ECO:0000256" key="17">
    <source>
        <dbReference type="ARBA" id="ARBA00064647"/>
    </source>
</evidence>
<comment type="similarity">
    <text evidence="2">Belongs to the ATPase F chain family.</text>
</comment>
<comment type="subcellular location">
    <subcellularLocation>
        <location evidence="1">Mitochondrion inner membrane</location>
        <topology evidence="1">Single-pass membrane protein</topology>
    </subcellularLocation>
</comment>
<evidence type="ECO:0000256" key="9">
    <source>
        <dbReference type="ARBA" id="ARBA00022989"/>
    </source>
</evidence>
<evidence type="ECO:0000256" key="8">
    <source>
        <dbReference type="ARBA" id="ARBA00022792"/>
    </source>
</evidence>
<organism evidence="19 20">
    <name type="scientific">Spermophilus dauricus</name>
    <name type="common">Daurian ground squirrel</name>
    <dbReference type="NCBI Taxonomy" id="99837"/>
    <lineage>
        <taxon>Eukaryota</taxon>
        <taxon>Metazoa</taxon>
        <taxon>Chordata</taxon>
        <taxon>Craniata</taxon>
        <taxon>Vertebrata</taxon>
        <taxon>Euteleostomi</taxon>
        <taxon>Mammalia</taxon>
        <taxon>Eutheria</taxon>
        <taxon>Euarchontoglires</taxon>
        <taxon>Glires</taxon>
        <taxon>Rodentia</taxon>
        <taxon>Sciuromorpha</taxon>
        <taxon>Sciuridae</taxon>
        <taxon>Xerinae</taxon>
        <taxon>Marmotini</taxon>
        <taxon>Spermophilus</taxon>
    </lineage>
</organism>
<dbReference type="Proteomes" id="UP000694422">
    <property type="component" value="Unplaced"/>
</dbReference>
<evidence type="ECO:0000256" key="3">
    <source>
        <dbReference type="ARBA" id="ARBA00022448"/>
    </source>
</evidence>
<name>A0A8C9QSB1_SPEDA</name>
<evidence type="ECO:0000256" key="10">
    <source>
        <dbReference type="ARBA" id="ARBA00022990"/>
    </source>
</evidence>
<evidence type="ECO:0000256" key="16">
    <source>
        <dbReference type="ARBA" id="ARBA00054012"/>
    </source>
</evidence>
<keyword evidence="7" id="KW-0375">Hydrogen ion transport</keyword>
<dbReference type="GO" id="GO:0046933">
    <property type="term" value="F:proton-transporting ATP synthase activity, rotational mechanism"/>
    <property type="evidence" value="ECO:0007669"/>
    <property type="project" value="TreeGrafter"/>
</dbReference>
<dbReference type="PANTHER" id="PTHR13080">
    <property type="entry name" value="ATP SYNTHASE F CHAIN, MITOCHONDRIAL-RELATED"/>
    <property type="match status" value="1"/>
</dbReference>
<reference evidence="19" key="2">
    <citation type="submission" date="2025-09" db="UniProtKB">
        <authorList>
            <consortium name="Ensembl"/>
        </authorList>
    </citation>
    <scope>IDENTIFICATION</scope>
</reference>
<keyword evidence="6" id="KW-0812">Transmembrane</keyword>
<evidence type="ECO:0000256" key="14">
    <source>
        <dbReference type="ARBA" id="ARBA00023310"/>
    </source>
</evidence>
<keyword evidence="10" id="KW-0007">Acetylation</keyword>
<dbReference type="AlphaFoldDB" id="A0A8C9QSB1"/>
<keyword evidence="12" id="KW-0496">Mitochondrion</keyword>
<comment type="function">
    <text evidence="16">Subunit f, of the mitochondrial membrane ATP synthase complex (F(1)F(0) ATP synthase or Complex V) that produces ATP from ADP in the presence of a proton gradient across the membrane which is generated by electron transport complexes of the respiratory chain. ATP synthase complex consist of a soluble F(1) head domain - the catalytic core - and a membrane F(1) domain - the membrane proton channel. These two domains are linked by a central stalk rotating inside the F(1) region and a stationary peripheral stalk. During catalysis, ATP synthesis in the catalytic domain of F(1) is coupled via a rotary mechanism of the central stalk subunits to proton translocation. In vivo, can only synthesize ATP although its ATP hydrolase activity can be activated artificially in vitro. Part of the complex F(0) domain.</text>
</comment>
<dbReference type="GO" id="GO:0045259">
    <property type="term" value="C:proton-transporting ATP synthase complex"/>
    <property type="evidence" value="ECO:0007669"/>
    <property type="project" value="UniProtKB-KW"/>
</dbReference>
<evidence type="ECO:0000256" key="18">
    <source>
        <dbReference type="ARBA" id="ARBA00070733"/>
    </source>
</evidence>
<reference evidence="19" key="1">
    <citation type="submission" date="2025-08" db="UniProtKB">
        <authorList>
            <consortium name="Ensembl"/>
        </authorList>
    </citation>
    <scope>IDENTIFICATION</scope>
</reference>
<evidence type="ECO:0000256" key="1">
    <source>
        <dbReference type="ARBA" id="ARBA00004434"/>
    </source>
</evidence>
<keyword evidence="20" id="KW-1185">Reference proteome</keyword>
<accession>A0A8C9QSB1</accession>